<dbReference type="NCBIfam" id="TIGR01354">
    <property type="entry name" value="cyt_deam_tetra"/>
    <property type="match status" value="1"/>
</dbReference>
<dbReference type="InterPro" id="IPR006262">
    <property type="entry name" value="Cyt_deam_tetra"/>
</dbReference>
<keyword evidence="7 12" id="KW-0378">Hydrolase</keyword>
<evidence type="ECO:0000256" key="2">
    <source>
        <dbReference type="ARBA" id="ARBA00003949"/>
    </source>
</evidence>
<comment type="catalytic activity">
    <reaction evidence="10 12">
        <text>2'-deoxycytidine + H2O + H(+) = 2'-deoxyuridine + NH4(+)</text>
        <dbReference type="Rhea" id="RHEA:13433"/>
        <dbReference type="ChEBI" id="CHEBI:15377"/>
        <dbReference type="ChEBI" id="CHEBI:15378"/>
        <dbReference type="ChEBI" id="CHEBI:15698"/>
        <dbReference type="ChEBI" id="CHEBI:16450"/>
        <dbReference type="ChEBI" id="CHEBI:28938"/>
        <dbReference type="EC" id="3.5.4.5"/>
    </reaction>
</comment>
<evidence type="ECO:0000256" key="8">
    <source>
        <dbReference type="ARBA" id="ARBA00022833"/>
    </source>
</evidence>
<evidence type="ECO:0000256" key="11">
    <source>
        <dbReference type="ARBA" id="ARBA00049558"/>
    </source>
</evidence>
<keyword evidence="15" id="KW-1185">Reference proteome</keyword>
<dbReference type="CDD" id="cd01283">
    <property type="entry name" value="cytidine_deaminase"/>
    <property type="match status" value="1"/>
</dbReference>
<dbReference type="InterPro" id="IPR016192">
    <property type="entry name" value="APOBEC/CMP_deaminase_Zn-bd"/>
</dbReference>
<evidence type="ECO:0000256" key="12">
    <source>
        <dbReference type="RuleBase" id="RU364006"/>
    </source>
</evidence>
<reference evidence="14 15" key="1">
    <citation type="submission" date="2014-12" db="EMBL/GenBank/DDBJ databases">
        <title>Draft genome sequence of Cohnella kolymensis strain B-2846.</title>
        <authorList>
            <person name="Karlyshev A.V."/>
            <person name="Kudryashova E.B."/>
        </authorList>
    </citation>
    <scope>NUCLEOTIDE SEQUENCE [LARGE SCALE GENOMIC DNA]</scope>
    <source>
        <strain evidence="14 15">VKM B-2846</strain>
    </source>
</reference>
<comment type="function">
    <text evidence="2 12">This enzyme scavenges exogenous and endogenous cytidine and 2'-deoxycytidine for UMP synthesis.</text>
</comment>
<evidence type="ECO:0000256" key="3">
    <source>
        <dbReference type="ARBA" id="ARBA00006576"/>
    </source>
</evidence>
<dbReference type="SUPFAM" id="SSF53927">
    <property type="entry name" value="Cytidine deaminase-like"/>
    <property type="match status" value="1"/>
</dbReference>
<dbReference type="Gene3D" id="3.40.140.10">
    <property type="entry name" value="Cytidine Deaminase, domain 2"/>
    <property type="match status" value="1"/>
</dbReference>
<dbReference type="PANTHER" id="PTHR11644">
    <property type="entry name" value="CYTIDINE DEAMINASE"/>
    <property type="match status" value="1"/>
</dbReference>
<dbReference type="PROSITE" id="PS51747">
    <property type="entry name" value="CYT_DCMP_DEAMINASES_2"/>
    <property type="match status" value="1"/>
</dbReference>
<evidence type="ECO:0000313" key="14">
    <source>
        <dbReference type="EMBL" id="KIL34662.1"/>
    </source>
</evidence>
<dbReference type="NCBIfam" id="NF004064">
    <property type="entry name" value="PRK05578.1"/>
    <property type="match status" value="1"/>
</dbReference>
<organism evidence="14 15">
    <name type="scientific">Cohnella kolymensis</name>
    <dbReference type="NCBI Taxonomy" id="1590652"/>
    <lineage>
        <taxon>Bacteria</taxon>
        <taxon>Bacillati</taxon>
        <taxon>Bacillota</taxon>
        <taxon>Bacilli</taxon>
        <taxon>Bacillales</taxon>
        <taxon>Paenibacillaceae</taxon>
        <taxon>Cohnella</taxon>
    </lineage>
</organism>
<name>A0ABR5A2N5_9BACL</name>
<evidence type="ECO:0000256" key="5">
    <source>
        <dbReference type="ARBA" id="ARBA00018266"/>
    </source>
</evidence>
<evidence type="ECO:0000256" key="7">
    <source>
        <dbReference type="ARBA" id="ARBA00022801"/>
    </source>
</evidence>
<evidence type="ECO:0000256" key="9">
    <source>
        <dbReference type="ARBA" id="ARBA00032005"/>
    </source>
</evidence>
<dbReference type="PROSITE" id="PS00903">
    <property type="entry name" value="CYT_DCMP_DEAMINASES_1"/>
    <property type="match status" value="1"/>
</dbReference>
<keyword evidence="8 12" id="KW-0862">Zinc</keyword>
<accession>A0ABR5A2N5</accession>
<evidence type="ECO:0000313" key="15">
    <source>
        <dbReference type="Proteomes" id="UP000054526"/>
    </source>
</evidence>
<dbReference type="Proteomes" id="UP000054526">
    <property type="component" value="Unassembled WGS sequence"/>
</dbReference>
<dbReference type="EMBL" id="JXAL01000028">
    <property type="protein sequence ID" value="KIL34662.1"/>
    <property type="molecule type" value="Genomic_DNA"/>
</dbReference>
<evidence type="ECO:0000256" key="1">
    <source>
        <dbReference type="ARBA" id="ARBA00001947"/>
    </source>
</evidence>
<gene>
    <name evidence="14" type="ORF">SD71_18395</name>
</gene>
<evidence type="ECO:0000259" key="13">
    <source>
        <dbReference type="PROSITE" id="PS51747"/>
    </source>
</evidence>
<comment type="cofactor">
    <cofactor evidence="1 12">
        <name>Zn(2+)</name>
        <dbReference type="ChEBI" id="CHEBI:29105"/>
    </cofactor>
</comment>
<evidence type="ECO:0000256" key="4">
    <source>
        <dbReference type="ARBA" id="ARBA00012783"/>
    </source>
</evidence>
<dbReference type="PANTHER" id="PTHR11644:SF2">
    <property type="entry name" value="CYTIDINE DEAMINASE"/>
    <property type="match status" value="1"/>
</dbReference>
<sequence length="142" mass="15054">MDHLSLTVEQLLEAAKKARTSAYVPYSSFAVGAVALDSEGHLHHGCNVENAAYGPTNCAERTALFRAVADGKRPGAFQVVAVIGDTPEPITPCGVCRQVLAELCAPEMPVVLGNMKGTYRITTVEELLPGAFTSRDLHSAQS</sequence>
<comment type="caution">
    <text evidence="14">The sequence shown here is derived from an EMBL/GenBank/DDBJ whole genome shotgun (WGS) entry which is preliminary data.</text>
</comment>
<feature type="domain" description="CMP/dCMP-type deaminase" evidence="13">
    <location>
        <begin position="6"/>
        <end position="135"/>
    </location>
</feature>
<comment type="similarity">
    <text evidence="3 12">Belongs to the cytidine and deoxycytidylate deaminase family.</text>
</comment>
<dbReference type="InterPro" id="IPR016193">
    <property type="entry name" value="Cytidine_deaminase-like"/>
</dbReference>
<protein>
    <recommendedName>
        <fullName evidence="5 12">Cytidine deaminase</fullName>
        <ecNumber evidence="4 12">3.5.4.5</ecNumber>
    </recommendedName>
    <alternativeName>
        <fullName evidence="9 12">Cytidine aminohydrolase</fullName>
    </alternativeName>
</protein>
<keyword evidence="6 12" id="KW-0479">Metal-binding</keyword>
<dbReference type="EC" id="3.5.4.5" evidence="4 12"/>
<dbReference type="InterPro" id="IPR002125">
    <property type="entry name" value="CMP_dCMP_dom"/>
</dbReference>
<dbReference type="InterPro" id="IPR050202">
    <property type="entry name" value="Cyt/Deoxycyt_deaminase"/>
</dbReference>
<dbReference type="Pfam" id="PF00383">
    <property type="entry name" value="dCMP_cyt_deam_1"/>
    <property type="match status" value="1"/>
</dbReference>
<proteinExistence type="inferred from homology"/>
<comment type="catalytic activity">
    <reaction evidence="11 12">
        <text>cytidine + H2O + H(+) = uridine + NH4(+)</text>
        <dbReference type="Rhea" id="RHEA:16069"/>
        <dbReference type="ChEBI" id="CHEBI:15377"/>
        <dbReference type="ChEBI" id="CHEBI:15378"/>
        <dbReference type="ChEBI" id="CHEBI:16704"/>
        <dbReference type="ChEBI" id="CHEBI:17562"/>
        <dbReference type="ChEBI" id="CHEBI:28938"/>
        <dbReference type="EC" id="3.5.4.5"/>
    </reaction>
</comment>
<evidence type="ECO:0000256" key="10">
    <source>
        <dbReference type="ARBA" id="ARBA00049252"/>
    </source>
</evidence>
<evidence type="ECO:0000256" key="6">
    <source>
        <dbReference type="ARBA" id="ARBA00022723"/>
    </source>
</evidence>